<dbReference type="NCBIfam" id="TIGR00507">
    <property type="entry name" value="aroE"/>
    <property type="match status" value="1"/>
</dbReference>
<feature type="binding site" evidence="7">
    <location>
        <position position="263"/>
    </location>
    <ligand>
        <name>shikimate</name>
        <dbReference type="ChEBI" id="CHEBI:36208"/>
    </ligand>
</feature>
<dbReference type="PANTHER" id="PTHR21089">
    <property type="entry name" value="SHIKIMATE DEHYDROGENASE"/>
    <property type="match status" value="1"/>
</dbReference>
<evidence type="ECO:0000256" key="3">
    <source>
        <dbReference type="ARBA" id="ARBA00022605"/>
    </source>
</evidence>
<dbReference type="PANTHER" id="PTHR21089:SF1">
    <property type="entry name" value="BIFUNCTIONAL 3-DEHYDROQUINATE DEHYDRATASE_SHIKIMATE DEHYDROGENASE, CHLOROPLASTIC"/>
    <property type="match status" value="1"/>
</dbReference>
<dbReference type="GO" id="GO:0009423">
    <property type="term" value="P:chorismate biosynthetic process"/>
    <property type="evidence" value="ECO:0007669"/>
    <property type="project" value="UniProtKB-UniRule"/>
</dbReference>
<reference evidence="11" key="1">
    <citation type="submission" date="2016-10" db="EMBL/GenBank/DDBJ databases">
        <authorList>
            <person name="Varghese N."/>
            <person name="Submissions S."/>
        </authorList>
    </citation>
    <scope>NUCLEOTIDE SEQUENCE [LARGE SCALE GENOMIC DNA]</scope>
    <source>
        <strain evidence="11">DSM 17038</strain>
    </source>
</reference>
<comment type="function">
    <text evidence="7">Involved in the biosynthesis of the chorismate, which leads to the biosynthesis of aromatic amino acids. Catalyzes the reversible NADPH linked reduction of 3-dehydroshikimate (DHSA) to yield shikimate (SA).</text>
</comment>
<dbReference type="Pfam" id="PF18317">
    <property type="entry name" value="SDH_C"/>
    <property type="match status" value="1"/>
</dbReference>
<feature type="domain" description="Shikimate dehydrogenase substrate binding N-terminal" evidence="8">
    <location>
        <begin position="14"/>
        <end position="96"/>
    </location>
</feature>
<evidence type="ECO:0000256" key="4">
    <source>
        <dbReference type="ARBA" id="ARBA00022857"/>
    </source>
</evidence>
<feature type="binding site" evidence="7">
    <location>
        <position position="256"/>
    </location>
    <ligand>
        <name>NADP(+)</name>
        <dbReference type="ChEBI" id="CHEBI:58349"/>
    </ligand>
</feature>
<dbReference type="GO" id="GO:0019632">
    <property type="term" value="P:shikimate metabolic process"/>
    <property type="evidence" value="ECO:0007669"/>
    <property type="project" value="InterPro"/>
</dbReference>
<keyword evidence="4 7" id="KW-0521">NADP</keyword>
<comment type="similarity">
    <text evidence="7">Belongs to the shikimate dehydrogenase family.</text>
</comment>
<evidence type="ECO:0000256" key="6">
    <source>
        <dbReference type="ARBA" id="ARBA00023141"/>
    </source>
</evidence>
<comment type="subunit">
    <text evidence="7">Homodimer.</text>
</comment>
<feature type="binding site" evidence="7">
    <location>
        <position position="109"/>
    </location>
    <ligand>
        <name>shikimate</name>
        <dbReference type="ChEBI" id="CHEBI:36208"/>
    </ligand>
</feature>
<dbReference type="Pfam" id="PF08501">
    <property type="entry name" value="Shikimate_dh_N"/>
    <property type="match status" value="1"/>
</dbReference>
<dbReference type="InterPro" id="IPR022893">
    <property type="entry name" value="Shikimate_DH_fam"/>
</dbReference>
<evidence type="ECO:0000259" key="9">
    <source>
        <dbReference type="Pfam" id="PF18317"/>
    </source>
</evidence>
<comment type="caution">
    <text evidence="7">Lacks conserved residue(s) required for the propagation of feature annotation.</text>
</comment>
<dbReference type="SUPFAM" id="SSF51735">
    <property type="entry name" value="NAD(P)-binding Rossmann-fold domains"/>
    <property type="match status" value="1"/>
</dbReference>
<dbReference type="RefSeq" id="WP_238456651.1">
    <property type="nucleotide sequence ID" value="NZ_FOOX01000027.1"/>
</dbReference>
<dbReference type="EMBL" id="FOOX01000027">
    <property type="protein sequence ID" value="SFH36122.1"/>
    <property type="molecule type" value="Genomic_DNA"/>
</dbReference>
<evidence type="ECO:0000256" key="2">
    <source>
        <dbReference type="ARBA" id="ARBA00012962"/>
    </source>
</evidence>
<feature type="binding site" evidence="7">
    <location>
        <begin position="134"/>
        <end position="138"/>
    </location>
    <ligand>
        <name>NADP(+)</name>
        <dbReference type="ChEBI" id="CHEBI:58349"/>
    </ligand>
</feature>
<sequence>MIVIFDGKTRVYSLLGYPVEHSFSPAMQNAAFKSAGLNSVYVPFSPESEKLAAAIAGIRALGIAGANVTVPHKEAVIPLLDNLTEIAMTYGAVNTIVNRGGSLTGHNTDGEGFIQALKKDCGFDPAGGTAVVFGAGGAARAVALALARSGCPGMALVNRSTAKAEKIAGFVCEAIGVQAEVFEWKAGNKELAVWAQKAALMVNCTSIGMSGGAEAAFPLPDELPGSGQLAYDVVYNPTHTVFMQRAERNGAATANGLSMLLRQGALSFEFWTGLTAPLEVMRNALELR</sequence>
<dbReference type="GO" id="GO:0050661">
    <property type="term" value="F:NADP binding"/>
    <property type="evidence" value="ECO:0007669"/>
    <property type="project" value="InterPro"/>
</dbReference>
<feature type="binding site" evidence="7">
    <location>
        <position position="85"/>
    </location>
    <ligand>
        <name>NADP(+)</name>
        <dbReference type="ChEBI" id="CHEBI:58349"/>
    </ligand>
</feature>
<dbReference type="GO" id="GO:0009073">
    <property type="term" value="P:aromatic amino acid family biosynthetic process"/>
    <property type="evidence" value="ECO:0007669"/>
    <property type="project" value="UniProtKB-KW"/>
</dbReference>
<dbReference type="GO" id="GO:0008652">
    <property type="term" value="P:amino acid biosynthetic process"/>
    <property type="evidence" value="ECO:0007669"/>
    <property type="project" value="UniProtKB-KW"/>
</dbReference>
<dbReference type="Gene3D" id="3.40.50.10860">
    <property type="entry name" value="Leucine Dehydrogenase, chain A, domain 1"/>
    <property type="match status" value="1"/>
</dbReference>
<dbReference type="InterPro" id="IPR013708">
    <property type="entry name" value="Shikimate_DH-bd_N"/>
</dbReference>
<accession>A0A1I2ZE21</accession>
<comment type="catalytic activity">
    <reaction evidence="7">
        <text>shikimate + NADP(+) = 3-dehydroshikimate + NADPH + H(+)</text>
        <dbReference type="Rhea" id="RHEA:17737"/>
        <dbReference type="ChEBI" id="CHEBI:15378"/>
        <dbReference type="ChEBI" id="CHEBI:16630"/>
        <dbReference type="ChEBI" id="CHEBI:36208"/>
        <dbReference type="ChEBI" id="CHEBI:57783"/>
        <dbReference type="ChEBI" id="CHEBI:58349"/>
        <dbReference type="EC" id="1.1.1.25"/>
    </reaction>
</comment>
<evidence type="ECO:0000256" key="5">
    <source>
        <dbReference type="ARBA" id="ARBA00023002"/>
    </source>
</evidence>
<dbReference type="InterPro" id="IPR046346">
    <property type="entry name" value="Aminoacid_DH-like_N_sf"/>
</dbReference>
<dbReference type="HAMAP" id="MF_00222">
    <property type="entry name" value="Shikimate_DH_AroE"/>
    <property type="match status" value="1"/>
</dbReference>
<keyword evidence="6 7" id="KW-0057">Aromatic amino acid biosynthesis</keyword>
<feature type="binding site" evidence="7">
    <location>
        <position position="233"/>
    </location>
    <ligand>
        <name>NADP(+)</name>
        <dbReference type="ChEBI" id="CHEBI:58349"/>
    </ligand>
</feature>
<dbReference type="NCBIfam" id="NF001319">
    <property type="entry name" value="PRK00258.3-3"/>
    <property type="match status" value="1"/>
</dbReference>
<feature type="domain" description="SDH C-terminal" evidence="9">
    <location>
        <begin position="256"/>
        <end position="286"/>
    </location>
</feature>
<evidence type="ECO:0000313" key="11">
    <source>
        <dbReference type="Proteomes" id="UP000199337"/>
    </source>
</evidence>
<evidence type="ECO:0000259" key="8">
    <source>
        <dbReference type="Pfam" id="PF08501"/>
    </source>
</evidence>
<dbReference type="InterPro" id="IPR041121">
    <property type="entry name" value="SDH_C"/>
</dbReference>
<comment type="pathway">
    <text evidence="1 7">Metabolic intermediate biosynthesis; chorismate biosynthesis; chorismate from D-erythrose 4-phosphate and phosphoenolpyruvate: step 4/7.</text>
</comment>
<keyword evidence="3 7" id="KW-0028">Amino-acid biosynthesis</keyword>
<protein>
    <recommendedName>
        <fullName evidence="2 7">Shikimate dehydrogenase (NADP(+))</fullName>
        <shortName evidence="7">SDH</shortName>
        <ecNumber evidence="2 7">1.1.1.25</ecNumber>
    </recommendedName>
</protein>
<dbReference type="GO" id="GO:0005829">
    <property type="term" value="C:cytosol"/>
    <property type="evidence" value="ECO:0007669"/>
    <property type="project" value="TreeGrafter"/>
</dbReference>
<name>A0A1I2ZE21_9FIRM</name>
<keyword evidence="11" id="KW-1185">Reference proteome</keyword>
<evidence type="ECO:0000256" key="7">
    <source>
        <dbReference type="HAMAP-Rule" id="MF_00222"/>
    </source>
</evidence>
<feature type="binding site" evidence="7">
    <location>
        <position position="94"/>
    </location>
    <ligand>
        <name>shikimate</name>
        <dbReference type="ChEBI" id="CHEBI:36208"/>
    </ligand>
</feature>
<dbReference type="STRING" id="341036.SAMN05660649_04895"/>
<dbReference type="EC" id="1.1.1.25" evidence="2 7"/>
<evidence type="ECO:0000313" key="10">
    <source>
        <dbReference type="EMBL" id="SFH36122.1"/>
    </source>
</evidence>
<proteinExistence type="inferred from homology"/>
<gene>
    <name evidence="7" type="primary">aroE</name>
    <name evidence="10" type="ORF">SAMN05660649_04895</name>
</gene>
<evidence type="ECO:0000256" key="1">
    <source>
        <dbReference type="ARBA" id="ARBA00004871"/>
    </source>
</evidence>
<dbReference type="SUPFAM" id="SSF53223">
    <property type="entry name" value="Aminoacid dehydrogenase-like, N-terminal domain"/>
    <property type="match status" value="1"/>
</dbReference>
<keyword evidence="5 7" id="KW-0560">Oxidoreductase</keyword>
<dbReference type="CDD" id="cd01065">
    <property type="entry name" value="NAD_bind_Shikimate_DH"/>
    <property type="match status" value="1"/>
</dbReference>
<dbReference type="InterPro" id="IPR036291">
    <property type="entry name" value="NAD(P)-bd_dom_sf"/>
</dbReference>
<dbReference type="Gene3D" id="3.40.50.720">
    <property type="entry name" value="NAD(P)-binding Rossmann-like Domain"/>
    <property type="match status" value="1"/>
</dbReference>
<organism evidence="10 11">
    <name type="scientific">Desulfotruncus arcticus DSM 17038</name>
    <dbReference type="NCBI Taxonomy" id="1121424"/>
    <lineage>
        <taxon>Bacteria</taxon>
        <taxon>Bacillati</taxon>
        <taxon>Bacillota</taxon>
        <taxon>Clostridia</taxon>
        <taxon>Eubacteriales</taxon>
        <taxon>Desulfallaceae</taxon>
        <taxon>Desulfotruncus</taxon>
    </lineage>
</organism>
<feature type="binding site" evidence="7">
    <location>
        <position position="235"/>
    </location>
    <ligand>
        <name>shikimate</name>
        <dbReference type="ChEBI" id="CHEBI:36208"/>
    </ligand>
</feature>
<feature type="binding site" evidence="7">
    <location>
        <begin position="22"/>
        <end position="24"/>
    </location>
    <ligand>
        <name>shikimate</name>
        <dbReference type="ChEBI" id="CHEBI:36208"/>
    </ligand>
</feature>
<feature type="binding site" evidence="7">
    <location>
        <position position="69"/>
    </location>
    <ligand>
        <name>shikimate</name>
        <dbReference type="ChEBI" id="CHEBI:36208"/>
    </ligand>
</feature>
<dbReference type="UniPathway" id="UPA00053">
    <property type="reaction ID" value="UER00087"/>
</dbReference>
<dbReference type="AlphaFoldDB" id="A0A1I2ZE21"/>
<dbReference type="InterPro" id="IPR011342">
    <property type="entry name" value="Shikimate_DH"/>
</dbReference>
<dbReference type="GO" id="GO:0004764">
    <property type="term" value="F:shikimate 3-dehydrogenase (NADP+) activity"/>
    <property type="evidence" value="ECO:0007669"/>
    <property type="project" value="UniProtKB-UniRule"/>
</dbReference>
<dbReference type="Proteomes" id="UP000199337">
    <property type="component" value="Unassembled WGS sequence"/>
</dbReference>
<feature type="active site" description="Proton acceptor" evidence="7">
    <location>
        <position position="73"/>
    </location>
</feature>